<dbReference type="EMBL" id="JABWGV010000002">
    <property type="protein sequence ID" value="NVD44411.1"/>
    <property type="molecule type" value="Genomic_DNA"/>
</dbReference>
<reference evidence="3 4" key="1">
    <citation type="submission" date="2020-06" db="EMBL/GenBank/DDBJ databases">
        <title>Altererythrobacter sp. HHU K3-1.</title>
        <authorList>
            <person name="Zhang D."/>
            <person name="Xue H."/>
        </authorList>
    </citation>
    <scope>NUCLEOTIDE SEQUENCE [LARGE SCALE GENOMIC DNA]</scope>
    <source>
        <strain evidence="3 4">HHU K3-1</strain>
    </source>
</reference>
<feature type="chain" id="PRO_5032429377" description="Secreted protein" evidence="2">
    <location>
        <begin position="25"/>
        <end position="197"/>
    </location>
</feature>
<keyword evidence="4" id="KW-1185">Reference proteome</keyword>
<evidence type="ECO:0000256" key="2">
    <source>
        <dbReference type="SAM" id="SignalP"/>
    </source>
</evidence>
<feature type="region of interest" description="Disordered" evidence="1">
    <location>
        <begin position="140"/>
        <end position="197"/>
    </location>
</feature>
<feature type="compositionally biased region" description="Low complexity" evidence="1">
    <location>
        <begin position="178"/>
        <end position="189"/>
    </location>
</feature>
<dbReference type="RefSeq" id="WP_176266752.1">
    <property type="nucleotide sequence ID" value="NZ_JABWGV010000002.1"/>
</dbReference>
<feature type="compositionally biased region" description="Basic and acidic residues" evidence="1">
    <location>
        <begin position="147"/>
        <end position="168"/>
    </location>
</feature>
<proteinExistence type="predicted"/>
<accession>A0A850GXW6</accession>
<evidence type="ECO:0000313" key="3">
    <source>
        <dbReference type="EMBL" id="NVD44411.1"/>
    </source>
</evidence>
<dbReference type="Proteomes" id="UP000561438">
    <property type="component" value="Unassembled WGS sequence"/>
</dbReference>
<evidence type="ECO:0008006" key="5">
    <source>
        <dbReference type="Google" id="ProtNLM"/>
    </source>
</evidence>
<gene>
    <name evidence="3" type="ORF">HUV48_05200</name>
</gene>
<name>A0A850GXW6_9SPHN</name>
<organism evidence="3 4">
    <name type="scientific">Qipengyuania atrilutea</name>
    <dbReference type="NCBI Taxonomy" id="2744473"/>
    <lineage>
        <taxon>Bacteria</taxon>
        <taxon>Pseudomonadati</taxon>
        <taxon>Pseudomonadota</taxon>
        <taxon>Alphaproteobacteria</taxon>
        <taxon>Sphingomonadales</taxon>
        <taxon>Erythrobacteraceae</taxon>
        <taxon>Qipengyuania</taxon>
    </lineage>
</organism>
<evidence type="ECO:0000256" key="1">
    <source>
        <dbReference type="SAM" id="MobiDB-lite"/>
    </source>
</evidence>
<comment type="caution">
    <text evidence="3">The sequence shown here is derived from an EMBL/GenBank/DDBJ whole genome shotgun (WGS) entry which is preliminary data.</text>
</comment>
<evidence type="ECO:0000313" key="4">
    <source>
        <dbReference type="Proteomes" id="UP000561438"/>
    </source>
</evidence>
<protein>
    <recommendedName>
        <fullName evidence="5">Secreted protein</fullName>
    </recommendedName>
</protein>
<feature type="signal peptide" evidence="2">
    <location>
        <begin position="1"/>
        <end position="24"/>
    </location>
</feature>
<dbReference type="AlphaFoldDB" id="A0A850GXW6"/>
<keyword evidence="2" id="KW-0732">Signal</keyword>
<sequence>MKRLVLSAAFASVSLAALPSASSAQDEDYAVNQVYITEDEECPASTDEVITVCGVLEDPYRIPRALRYSEDPANTAWAERVQQLQTVGETGINSCTPVGAGGATGCTQKLIEQAYADRRNSAEGRFGQLIAEERERRLSTIDEDAEETQRRVEQIEREYEERLERERAAPLPGDETETGVTTGELGLPPSESSAGDD</sequence>